<evidence type="ECO:0000313" key="2">
    <source>
        <dbReference type="Proteomes" id="UP001302662"/>
    </source>
</evidence>
<evidence type="ECO:0000313" key="1">
    <source>
        <dbReference type="EMBL" id="WNY28855.1"/>
    </source>
</evidence>
<gene>
    <name evidence="1" type="ORF">MmiEs2_10630</name>
</gene>
<dbReference type="EMBL" id="CP131062">
    <property type="protein sequence ID" value="WNY28855.1"/>
    <property type="molecule type" value="Genomic_DNA"/>
</dbReference>
<dbReference type="Proteomes" id="UP001302662">
    <property type="component" value="Chromosome"/>
</dbReference>
<organism evidence="1 2">
    <name type="scientific">Methanimicrococcus stummii</name>
    <dbReference type="NCBI Taxonomy" id="3028294"/>
    <lineage>
        <taxon>Archaea</taxon>
        <taxon>Methanobacteriati</taxon>
        <taxon>Methanobacteriota</taxon>
        <taxon>Stenosarchaea group</taxon>
        <taxon>Methanomicrobia</taxon>
        <taxon>Methanosarcinales</taxon>
        <taxon>Methanosarcinaceae</taxon>
        <taxon>Methanimicrococcus</taxon>
    </lineage>
</organism>
<keyword evidence="2" id="KW-1185">Reference proteome</keyword>
<dbReference type="GeneID" id="85197531"/>
<reference evidence="1 2" key="1">
    <citation type="submission" date="2023-07" db="EMBL/GenBank/DDBJ databases">
        <title>Closed genome sequence of Methanimicrococcus sp. Es2.</title>
        <authorList>
            <person name="Protasov E."/>
            <person name="Platt K."/>
            <person name="Reeh H."/>
            <person name="Poehlein A."/>
            <person name="Daniel R."/>
            <person name="Brune A."/>
        </authorList>
    </citation>
    <scope>NUCLEOTIDE SEQUENCE [LARGE SCALE GENOMIC DNA]</scope>
    <source>
        <strain evidence="1 2">Es2</strain>
    </source>
</reference>
<dbReference type="RefSeq" id="WP_316558860.1">
    <property type="nucleotide sequence ID" value="NZ_CP131062.1"/>
</dbReference>
<dbReference type="AlphaFoldDB" id="A0AA96VAR6"/>
<sequence>MKQELTRLLLEMFKSYGYETSEGTFCDIVGKRQDYEIWVKCDIDGNLNTLERFTQQANGKNSLYITTKKIKGGEETVQKYAEDTGVMIWDRDALARYVGAFMVANLSRETLESVVGNYCLESLLDQKKNFDPVSAFANSKNPASGTMPEFYEKTQPENLAPLENYDFGSIFEAPEESEDYTAAIFGAAVDASRGRETEYIEAPRPLPQSYDIPEPEPERFHADKKETLGIRASAINMPIERAAAAGKSSFGEVKDVVLKFVPYWKYTYTLNIDRKIGSDHVKMAASGEGLYNAVNGIEDDIELGDIGTQTEIPDIEYVMKQPKIPKEEVQKMILEKLKRKHTQEVKSNDMDAQSIIYQNKTFRPQDKDFEIKISQVFASVWEVQGKKECLEINAYNGQPLSNPADDGAEFV</sequence>
<protein>
    <submittedName>
        <fullName evidence="1">Uncharacterized protein</fullName>
    </submittedName>
</protein>
<proteinExistence type="predicted"/>
<name>A0AA96VAR6_9EURY</name>
<accession>A0AA96VAR6</accession>
<dbReference type="KEGG" id="mees:MmiEs2_10630"/>